<dbReference type="Pfam" id="PF19776">
    <property type="entry name" value="DUF6262"/>
    <property type="match status" value="1"/>
</dbReference>
<evidence type="ECO:0008006" key="4">
    <source>
        <dbReference type="Google" id="ProtNLM"/>
    </source>
</evidence>
<feature type="coiled-coil region" evidence="1">
    <location>
        <begin position="96"/>
        <end position="130"/>
    </location>
</feature>
<keyword evidence="1" id="KW-0175">Coiled coil</keyword>
<reference evidence="3" key="1">
    <citation type="journal article" date="2019" name="Int. J. Syst. Evol. Microbiol.">
        <title>The Global Catalogue of Microorganisms (GCM) 10K type strain sequencing project: providing services to taxonomists for standard genome sequencing and annotation.</title>
        <authorList>
            <consortium name="The Broad Institute Genomics Platform"/>
            <consortium name="The Broad Institute Genome Sequencing Center for Infectious Disease"/>
            <person name="Wu L."/>
            <person name="Ma J."/>
        </authorList>
    </citation>
    <scope>NUCLEOTIDE SEQUENCE [LARGE SCALE GENOMIC DNA]</scope>
    <source>
        <strain evidence="3">JCM 9651</strain>
    </source>
</reference>
<gene>
    <name evidence="2" type="ORF">GCM10020367_69580</name>
</gene>
<dbReference type="InterPro" id="IPR046229">
    <property type="entry name" value="TnpC-like"/>
</dbReference>
<dbReference type="Proteomes" id="UP001499990">
    <property type="component" value="Unassembled WGS sequence"/>
</dbReference>
<proteinExistence type="predicted"/>
<evidence type="ECO:0000256" key="1">
    <source>
        <dbReference type="SAM" id="Coils"/>
    </source>
</evidence>
<organism evidence="2 3">
    <name type="scientific">Streptomyces sannanensis</name>
    <dbReference type="NCBI Taxonomy" id="285536"/>
    <lineage>
        <taxon>Bacteria</taxon>
        <taxon>Bacillati</taxon>
        <taxon>Actinomycetota</taxon>
        <taxon>Actinomycetes</taxon>
        <taxon>Kitasatosporales</taxon>
        <taxon>Streptomycetaceae</taxon>
        <taxon>Streptomyces</taxon>
    </lineage>
</organism>
<evidence type="ECO:0000313" key="3">
    <source>
        <dbReference type="Proteomes" id="UP001499990"/>
    </source>
</evidence>
<dbReference type="EMBL" id="BAAAYL010000002">
    <property type="protein sequence ID" value="GAA3380810.1"/>
    <property type="molecule type" value="Genomic_DNA"/>
</dbReference>
<accession>A0ABP6SML8</accession>
<name>A0ABP6SML8_9ACTN</name>
<evidence type="ECO:0000313" key="2">
    <source>
        <dbReference type="EMBL" id="GAA3380810.1"/>
    </source>
</evidence>
<comment type="caution">
    <text evidence="2">The sequence shown here is derived from an EMBL/GenBank/DDBJ whole genome shotgun (WGS) entry which is preliminary data.</text>
</comment>
<dbReference type="RefSeq" id="WP_345045357.1">
    <property type="nucleotide sequence ID" value="NZ_BAAAYL010000002.1"/>
</dbReference>
<protein>
    <recommendedName>
        <fullName evidence="4">Transposase</fullName>
    </recommendedName>
</protein>
<keyword evidence="3" id="KW-1185">Reference proteome</keyword>
<sequence length="134" mass="14682">MRADNSAHLAEAAQQRRLACIERVHAVLDTLERDGGAVTVAGVAARSGVSRTFLYDAAQASLLARLRGLAGKQPATGRPALPDQQRITTKSHETVVRALRDANRKLHEENERLRNELAVALGQLRDLRRGFPVE</sequence>